<dbReference type="InterPro" id="IPR050237">
    <property type="entry name" value="ATP-dep_AMP-bd_enzyme"/>
</dbReference>
<evidence type="ECO:0000259" key="2">
    <source>
        <dbReference type="Pfam" id="PF13193"/>
    </source>
</evidence>
<dbReference type="CDD" id="cd17631">
    <property type="entry name" value="FACL_FadD13-like"/>
    <property type="match status" value="1"/>
</dbReference>
<proteinExistence type="predicted"/>
<dbReference type="InterPro" id="IPR042099">
    <property type="entry name" value="ANL_N_sf"/>
</dbReference>
<dbReference type="Pfam" id="PF00501">
    <property type="entry name" value="AMP-binding"/>
    <property type="match status" value="1"/>
</dbReference>
<dbReference type="InterPro" id="IPR000873">
    <property type="entry name" value="AMP-dep_synth/lig_dom"/>
</dbReference>
<dbReference type="Gene3D" id="3.30.300.30">
    <property type="match status" value="1"/>
</dbReference>
<feature type="domain" description="AMP-dependent synthetase/ligase" evidence="1">
    <location>
        <begin position="8"/>
        <end position="378"/>
    </location>
</feature>
<dbReference type="NCBIfam" id="NF004837">
    <property type="entry name" value="PRK06187.1"/>
    <property type="match status" value="1"/>
</dbReference>
<organism evidence="3 4">
    <name type="scientific">Chelatococcus sambhunathii</name>
    <dbReference type="NCBI Taxonomy" id="363953"/>
    <lineage>
        <taxon>Bacteria</taxon>
        <taxon>Pseudomonadati</taxon>
        <taxon>Pseudomonadota</taxon>
        <taxon>Alphaproteobacteria</taxon>
        <taxon>Hyphomicrobiales</taxon>
        <taxon>Chelatococcaceae</taxon>
        <taxon>Chelatococcus</taxon>
    </lineage>
</organism>
<protein>
    <submittedName>
        <fullName evidence="3">Acyl-CoA synthetase (AMP-forming)/AMP-acid ligase II</fullName>
    </submittedName>
</protein>
<dbReference type="InterPro" id="IPR025110">
    <property type="entry name" value="AMP-bd_C"/>
</dbReference>
<accession>A0ABP2A8G2</accession>
<evidence type="ECO:0000313" key="3">
    <source>
        <dbReference type="EMBL" id="CUA90689.1"/>
    </source>
</evidence>
<dbReference type="RefSeq" id="WP_055460863.1">
    <property type="nucleotide sequence ID" value="NZ_CYHC01000014.1"/>
</dbReference>
<evidence type="ECO:0000259" key="1">
    <source>
        <dbReference type="Pfam" id="PF00501"/>
    </source>
</evidence>
<dbReference type="GO" id="GO:0016874">
    <property type="term" value="F:ligase activity"/>
    <property type="evidence" value="ECO:0007669"/>
    <property type="project" value="UniProtKB-KW"/>
</dbReference>
<dbReference type="InterPro" id="IPR045851">
    <property type="entry name" value="AMP-bd_C_sf"/>
</dbReference>
<evidence type="ECO:0000313" key="4">
    <source>
        <dbReference type="Proteomes" id="UP000182178"/>
    </source>
</evidence>
<comment type="caution">
    <text evidence="3">The sequence shown here is derived from an EMBL/GenBank/DDBJ whole genome shotgun (WGS) entry which is preliminary data.</text>
</comment>
<sequence length="521" mass="57762">MNIGSVLTDAAKASPEHIAIIYGDQRRTYRDFNSRANQLASQLRKIGVRKGDRVAILQKNCPELLETMFATFKCGAVTVPMNARLHPKEAAYILQDSSAKVLVFTEEFNAGLETIRAEIANVQTFIGVGKAPSWATPYEDFIAGGDAADHDEACSSDDLAWLFYTSGTTGKPKGAMDSHGNLRFMTEHYPREVYQLKPDDIVMHPGPLTHGSGLWAIPITAGGGTHLIPHAASFDPDHIFGLIEEHRVTKIAFIAPTMITMLLNAPNIGKYDLSSLRFIGYGGSPMYVEDLKRAVKQWGPVLCQIYGQGETPMTITMLTPEDHRIAMENPELEKRLASAGRIREDIEIAVLDDNDRPLGDEQIGEISLRGGCVMKGYWNKPEATEEAFKNGWYHTGDLGKRDSDGFYYLLDRKKELIITGGANVYPREVEEVLLLHPGVLEVAVIGVPDRLWGESVMAVVRPRPGAKPTEEELLDLCRQHLSGYKKPRFIRFQDDLPKSGYGKIMKRELKASIIAELQAAP</sequence>
<dbReference type="Pfam" id="PF13193">
    <property type="entry name" value="AMP-binding_C"/>
    <property type="match status" value="1"/>
</dbReference>
<reference evidence="3 4" key="1">
    <citation type="submission" date="2015-08" db="EMBL/GenBank/DDBJ databases">
        <authorList>
            <person name="Varghese N."/>
        </authorList>
    </citation>
    <scope>NUCLEOTIDE SEQUENCE [LARGE SCALE GENOMIC DNA]</scope>
    <source>
        <strain evidence="3 4">DSM 18167</strain>
    </source>
</reference>
<dbReference type="Gene3D" id="3.40.50.12780">
    <property type="entry name" value="N-terminal domain of ligase-like"/>
    <property type="match status" value="1"/>
</dbReference>
<dbReference type="InterPro" id="IPR020845">
    <property type="entry name" value="AMP-binding_CS"/>
</dbReference>
<keyword evidence="3" id="KW-0436">Ligase</keyword>
<dbReference type="PANTHER" id="PTHR43767">
    <property type="entry name" value="LONG-CHAIN-FATTY-ACID--COA LIGASE"/>
    <property type="match status" value="1"/>
</dbReference>
<feature type="domain" description="AMP-binding enzyme C-terminal" evidence="2">
    <location>
        <begin position="428"/>
        <end position="503"/>
    </location>
</feature>
<keyword evidence="4" id="KW-1185">Reference proteome</keyword>
<dbReference type="SUPFAM" id="SSF56801">
    <property type="entry name" value="Acetyl-CoA synthetase-like"/>
    <property type="match status" value="1"/>
</dbReference>
<name>A0ABP2A8G2_9HYPH</name>
<gene>
    <name evidence="3" type="ORF">Ga0061061_11473</name>
</gene>
<dbReference type="PANTHER" id="PTHR43767:SF7">
    <property type="entry name" value="MEDIUM_LONG-CHAIN-FATTY-ACID--COA LIGASE FADD8"/>
    <property type="match status" value="1"/>
</dbReference>
<dbReference type="PROSITE" id="PS00455">
    <property type="entry name" value="AMP_BINDING"/>
    <property type="match status" value="1"/>
</dbReference>
<dbReference type="Proteomes" id="UP000182178">
    <property type="component" value="Unassembled WGS sequence"/>
</dbReference>
<dbReference type="EMBL" id="CYHC01000014">
    <property type="protein sequence ID" value="CUA90689.1"/>
    <property type="molecule type" value="Genomic_DNA"/>
</dbReference>